<dbReference type="SUPFAM" id="SSF102114">
    <property type="entry name" value="Radical SAM enzymes"/>
    <property type="match status" value="1"/>
</dbReference>
<keyword evidence="1" id="KW-0949">S-adenosyl-L-methionine</keyword>
<dbReference type="Pfam" id="PF04055">
    <property type="entry name" value="Radical_SAM"/>
    <property type="match status" value="1"/>
</dbReference>
<evidence type="ECO:0000256" key="2">
    <source>
        <dbReference type="ARBA" id="ARBA00022723"/>
    </source>
</evidence>
<dbReference type="SMART" id="SM00729">
    <property type="entry name" value="Elp3"/>
    <property type="match status" value="1"/>
</dbReference>
<keyword evidence="3" id="KW-0408">Iron</keyword>
<dbReference type="InterPro" id="IPR006638">
    <property type="entry name" value="Elp3/MiaA/NifB-like_rSAM"/>
</dbReference>
<dbReference type="SFLD" id="SFLDG01098">
    <property type="entry name" value="Uncharacterised_Radical_SAM_Su"/>
    <property type="match status" value="1"/>
</dbReference>
<dbReference type="EMBL" id="JAUOZS010000001">
    <property type="protein sequence ID" value="MDT8903118.1"/>
    <property type="molecule type" value="Genomic_DNA"/>
</dbReference>
<dbReference type="Gene3D" id="3.20.20.70">
    <property type="entry name" value="Aldolase class I"/>
    <property type="match status" value="1"/>
</dbReference>
<evidence type="ECO:0000256" key="1">
    <source>
        <dbReference type="ARBA" id="ARBA00022691"/>
    </source>
</evidence>
<organism evidence="6 7">
    <name type="scientific">Anaeroselena agilis</name>
    <dbReference type="NCBI Taxonomy" id="3063788"/>
    <lineage>
        <taxon>Bacteria</taxon>
        <taxon>Bacillati</taxon>
        <taxon>Bacillota</taxon>
        <taxon>Negativicutes</taxon>
        <taxon>Acetonemataceae</taxon>
        <taxon>Anaeroselena</taxon>
    </lineage>
</organism>
<evidence type="ECO:0000256" key="3">
    <source>
        <dbReference type="ARBA" id="ARBA00023004"/>
    </source>
</evidence>
<dbReference type="InterPro" id="IPR058240">
    <property type="entry name" value="rSAM_sf"/>
</dbReference>
<dbReference type="PROSITE" id="PS51918">
    <property type="entry name" value="RADICAL_SAM"/>
    <property type="match status" value="1"/>
</dbReference>
<dbReference type="Proteomes" id="UP001254848">
    <property type="component" value="Unassembled WGS sequence"/>
</dbReference>
<proteinExistence type="predicted"/>
<keyword evidence="2" id="KW-0479">Metal-binding</keyword>
<comment type="caution">
    <text evidence="6">The sequence shown here is derived from an EMBL/GenBank/DDBJ whole genome shotgun (WGS) entry which is preliminary data.</text>
</comment>
<dbReference type="InterPro" id="IPR007197">
    <property type="entry name" value="rSAM"/>
</dbReference>
<dbReference type="SFLD" id="SFLDS00029">
    <property type="entry name" value="Radical_SAM"/>
    <property type="match status" value="1"/>
</dbReference>
<sequence length="325" mass="34015">MNFWRLSAGTAAVVAGLATRSEAPPTTAYVMLGEKCRNNCRFCTQARESGARANMLSRVTWPAAEAAKTIIGIDAAYVAGRIRRACLQVVHDGDDREGAAEAVSSMSALSGVPVCVSSNLETVNEARRLIAAGADRICVALDAATPAAYRAAKEGDWDARWRLLAECAAALPGRVTTHLIVGLGETEEEMADTLAACIEKGITVGLFAFTPVKGTAWAGLAAPPVGRYRRVQVAHHLLRQGYGREAIVCRGGAIGGFAVDGLAGLLADGTAFRTSGCPDCNRPYYNERPGGVMYNYPRPLTAAETAQAIAECEVIGGGARAVAGD</sequence>
<reference evidence="6 7" key="1">
    <citation type="submission" date="2023-07" db="EMBL/GenBank/DDBJ databases">
        <title>The novel representative of Negativicutes class, Anaeroselena agilis gen. nov. sp. nov.</title>
        <authorList>
            <person name="Prokofeva M.I."/>
            <person name="Elcheninov A.G."/>
            <person name="Klyukina A."/>
            <person name="Kublanov I.V."/>
            <person name="Frolov E.N."/>
            <person name="Podosokorskaya O.A."/>
        </authorList>
    </citation>
    <scope>NUCLEOTIDE SEQUENCE [LARGE SCALE GENOMIC DNA]</scope>
    <source>
        <strain evidence="6 7">4137-cl</strain>
    </source>
</reference>
<protein>
    <submittedName>
        <fullName evidence="6">Radical SAM protein</fullName>
    </submittedName>
</protein>
<accession>A0ABU3P259</accession>
<keyword evidence="4" id="KW-0411">Iron-sulfur</keyword>
<evidence type="ECO:0000313" key="6">
    <source>
        <dbReference type="EMBL" id="MDT8903118.1"/>
    </source>
</evidence>
<evidence type="ECO:0000259" key="5">
    <source>
        <dbReference type="PROSITE" id="PS51918"/>
    </source>
</evidence>
<dbReference type="InterPro" id="IPR013785">
    <property type="entry name" value="Aldolase_TIM"/>
</dbReference>
<keyword evidence="7" id="KW-1185">Reference proteome</keyword>
<dbReference type="RefSeq" id="WP_413781579.1">
    <property type="nucleotide sequence ID" value="NZ_JAUOZS010000001.1"/>
</dbReference>
<feature type="domain" description="Radical SAM core" evidence="5">
    <location>
        <begin position="22"/>
        <end position="244"/>
    </location>
</feature>
<evidence type="ECO:0000256" key="4">
    <source>
        <dbReference type="ARBA" id="ARBA00023014"/>
    </source>
</evidence>
<evidence type="ECO:0000313" key="7">
    <source>
        <dbReference type="Proteomes" id="UP001254848"/>
    </source>
</evidence>
<gene>
    <name evidence="6" type="ORF">Q4T40_17935</name>
</gene>
<name>A0ABU3P259_9FIRM</name>
<dbReference type="CDD" id="cd01335">
    <property type="entry name" value="Radical_SAM"/>
    <property type="match status" value="1"/>
</dbReference>